<proteinExistence type="predicted"/>
<sequence>MIINHNLSALNTYNGGGDTEISKIVNSIGTGSKTD</sequence>
<evidence type="ECO:0000313" key="2">
    <source>
        <dbReference type="Proteomes" id="UP001231362"/>
    </source>
</evidence>
<organism evidence="1 2">
    <name type="scientific">Anoxybacillus andreesenii</name>
    <dbReference type="NCBI Taxonomy" id="1325932"/>
    <lineage>
        <taxon>Bacteria</taxon>
        <taxon>Bacillati</taxon>
        <taxon>Bacillota</taxon>
        <taxon>Bacilli</taxon>
        <taxon>Bacillales</taxon>
        <taxon>Anoxybacillaceae</taxon>
        <taxon>Anoxybacillus</taxon>
    </lineage>
</organism>
<comment type="caution">
    <text evidence="1">The sequence shown here is derived from an EMBL/GenBank/DDBJ whole genome shotgun (WGS) entry which is preliminary data.</text>
</comment>
<dbReference type="Proteomes" id="UP001231362">
    <property type="component" value="Unassembled WGS sequence"/>
</dbReference>
<reference evidence="1 2" key="1">
    <citation type="submission" date="2023-07" db="EMBL/GenBank/DDBJ databases">
        <title>Genomic Encyclopedia of Type Strains, Phase IV (KMG-IV): sequencing the most valuable type-strain genomes for metagenomic binning, comparative biology and taxonomic classification.</title>
        <authorList>
            <person name="Goeker M."/>
        </authorList>
    </citation>
    <scope>NUCLEOTIDE SEQUENCE [LARGE SCALE GENOMIC DNA]</scope>
    <source>
        <strain evidence="1 2">DSM 23948</strain>
    </source>
</reference>
<name>A0ABT9V8E1_9BACL</name>
<evidence type="ECO:0000313" key="1">
    <source>
        <dbReference type="EMBL" id="MDQ0157095.1"/>
    </source>
</evidence>
<gene>
    <name evidence="1" type="ORF">J2S07_003423</name>
</gene>
<keyword evidence="2" id="KW-1185">Reference proteome</keyword>
<accession>A0ABT9V8E1</accession>
<protein>
    <submittedName>
        <fullName evidence="1">Uncharacterized protein</fullName>
    </submittedName>
</protein>
<dbReference type="EMBL" id="JAUSTU010000020">
    <property type="protein sequence ID" value="MDQ0157095.1"/>
    <property type="molecule type" value="Genomic_DNA"/>
</dbReference>